<gene>
    <name evidence="4" type="ORF">S03H2_69156</name>
</gene>
<dbReference type="PANTHER" id="PTHR11252">
    <property type="entry name" value="POLYRIBONUCLEOTIDE NUCLEOTIDYLTRANSFERASE"/>
    <property type="match status" value="1"/>
</dbReference>
<keyword evidence="1" id="KW-0694">RNA-binding</keyword>
<comment type="caution">
    <text evidence="4">The sequence shown here is derived from an EMBL/GenBank/DDBJ whole genome shotgun (WGS) entry which is preliminary data.</text>
</comment>
<dbReference type="GO" id="GO:0000175">
    <property type="term" value="F:3'-5'-RNA exonuclease activity"/>
    <property type="evidence" value="ECO:0007669"/>
    <property type="project" value="TreeGrafter"/>
</dbReference>
<dbReference type="Gene3D" id="3.30.230.70">
    <property type="entry name" value="GHMP Kinase, N-terminal domain"/>
    <property type="match status" value="1"/>
</dbReference>
<dbReference type="GO" id="GO:0005829">
    <property type="term" value="C:cytosol"/>
    <property type="evidence" value="ECO:0007669"/>
    <property type="project" value="TreeGrafter"/>
</dbReference>
<proteinExistence type="predicted"/>
<evidence type="ECO:0000313" key="4">
    <source>
        <dbReference type="EMBL" id="GAH95106.1"/>
    </source>
</evidence>
<dbReference type="InterPro" id="IPR015848">
    <property type="entry name" value="PNPase_PH_RNA-bd_bac/org-type"/>
</dbReference>
<dbReference type="EMBL" id="BARU01045628">
    <property type="protein sequence ID" value="GAH95106.1"/>
    <property type="molecule type" value="Genomic_DNA"/>
</dbReference>
<dbReference type="SUPFAM" id="SSF54211">
    <property type="entry name" value="Ribosomal protein S5 domain 2-like"/>
    <property type="match status" value="1"/>
</dbReference>
<reference evidence="4" key="1">
    <citation type="journal article" date="2014" name="Front. Microbiol.">
        <title>High frequency of phylogenetically diverse reductive dehalogenase-homologous genes in deep subseafloor sedimentary metagenomes.</title>
        <authorList>
            <person name="Kawai M."/>
            <person name="Futagami T."/>
            <person name="Toyoda A."/>
            <person name="Takaki Y."/>
            <person name="Nishi S."/>
            <person name="Hori S."/>
            <person name="Arai W."/>
            <person name="Tsubouchi T."/>
            <person name="Morono Y."/>
            <person name="Uchiyama I."/>
            <person name="Ito T."/>
            <person name="Fujiyama A."/>
            <person name="Inagaki F."/>
            <person name="Takami H."/>
        </authorList>
    </citation>
    <scope>NUCLEOTIDE SEQUENCE</scope>
    <source>
        <strain evidence="4">Expedition CK06-06</strain>
    </source>
</reference>
<evidence type="ECO:0000259" key="3">
    <source>
        <dbReference type="Pfam" id="PF03726"/>
    </source>
</evidence>
<protein>
    <submittedName>
        <fullName evidence="4">Uncharacterized protein</fullName>
    </submittedName>
</protein>
<dbReference type="PANTHER" id="PTHR11252:SF0">
    <property type="entry name" value="POLYRIBONUCLEOTIDE NUCLEOTIDYLTRANSFERASE 1, MITOCHONDRIAL"/>
    <property type="match status" value="1"/>
</dbReference>
<evidence type="ECO:0000256" key="1">
    <source>
        <dbReference type="ARBA" id="ARBA00022884"/>
    </source>
</evidence>
<dbReference type="InterPro" id="IPR012162">
    <property type="entry name" value="PNPase"/>
</dbReference>
<accession>X1JK56</accession>
<dbReference type="Pfam" id="PF03726">
    <property type="entry name" value="PNPase"/>
    <property type="match status" value="1"/>
</dbReference>
<dbReference type="InterPro" id="IPR001247">
    <property type="entry name" value="ExoRNase_PH_dom1"/>
</dbReference>
<dbReference type="GO" id="GO:0006396">
    <property type="term" value="P:RNA processing"/>
    <property type="evidence" value="ECO:0007669"/>
    <property type="project" value="InterPro"/>
</dbReference>
<name>X1JK56_9ZZZZ</name>
<sequence length="146" mass="16618">ESESLLKSVFEDIQKKTMRSMILNESMRIDNRKADEIRQVICEVGVLPRTHGSALFTRGQTQSLGVTTLGTKLDERMIDDLEETSYKSYMLDYNFPPFSVGEVRRMMGTSRREFGHGHLAESAIAPVIPSEEVFPYTIRIVSDILE</sequence>
<feature type="non-terminal residue" evidence="4">
    <location>
        <position position="146"/>
    </location>
</feature>
<dbReference type="AlphaFoldDB" id="X1JK56"/>
<dbReference type="GO" id="GO:0003723">
    <property type="term" value="F:RNA binding"/>
    <property type="evidence" value="ECO:0007669"/>
    <property type="project" value="UniProtKB-KW"/>
</dbReference>
<feature type="domain" description="Exoribonuclease phosphorolytic" evidence="2">
    <location>
        <begin position="36"/>
        <end position="146"/>
    </location>
</feature>
<dbReference type="Pfam" id="PF01138">
    <property type="entry name" value="RNase_PH"/>
    <property type="match status" value="1"/>
</dbReference>
<dbReference type="GO" id="GO:0004654">
    <property type="term" value="F:polyribonucleotide nucleotidyltransferase activity"/>
    <property type="evidence" value="ECO:0007669"/>
    <property type="project" value="InterPro"/>
</dbReference>
<feature type="non-terminal residue" evidence="4">
    <location>
        <position position="1"/>
    </location>
</feature>
<dbReference type="InterPro" id="IPR020568">
    <property type="entry name" value="Ribosomal_Su5_D2-typ_SF"/>
</dbReference>
<dbReference type="InterPro" id="IPR027408">
    <property type="entry name" value="PNPase/RNase_PH_dom_sf"/>
</dbReference>
<evidence type="ECO:0000259" key="2">
    <source>
        <dbReference type="Pfam" id="PF01138"/>
    </source>
</evidence>
<organism evidence="4">
    <name type="scientific">marine sediment metagenome</name>
    <dbReference type="NCBI Taxonomy" id="412755"/>
    <lineage>
        <taxon>unclassified sequences</taxon>
        <taxon>metagenomes</taxon>
        <taxon>ecological metagenomes</taxon>
    </lineage>
</organism>
<dbReference type="GO" id="GO:0006402">
    <property type="term" value="P:mRNA catabolic process"/>
    <property type="evidence" value="ECO:0007669"/>
    <property type="project" value="InterPro"/>
</dbReference>
<feature type="domain" description="Polyribonucleotide nucleotidyltransferase RNA-binding" evidence="3">
    <location>
        <begin position="2"/>
        <end position="33"/>
    </location>
</feature>